<dbReference type="RefSeq" id="WP_144229313.1">
    <property type="nucleotide sequence ID" value="NZ_CBCRVV010000005.1"/>
</dbReference>
<keyword evidence="1" id="KW-0472">Membrane</keyword>
<gene>
    <name evidence="2" type="ORF">FPL22_06625</name>
</gene>
<evidence type="ECO:0000313" key="2">
    <source>
        <dbReference type="EMBL" id="TSJ78971.1"/>
    </source>
</evidence>
<organism evidence="2 3">
    <name type="scientific">Rariglobus hedericola</name>
    <dbReference type="NCBI Taxonomy" id="2597822"/>
    <lineage>
        <taxon>Bacteria</taxon>
        <taxon>Pseudomonadati</taxon>
        <taxon>Verrucomicrobiota</taxon>
        <taxon>Opitutia</taxon>
        <taxon>Opitutales</taxon>
        <taxon>Opitutaceae</taxon>
        <taxon>Rariglobus</taxon>
    </lineage>
</organism>
<feature type="transmembrane region" description="Helical" evidence="1">
    <location>
        <begin position="177"/>
        <end position="193"/>
    </location>
</feature>
<reference evidence="2 3" key="1">
    <citation type="submission" date="2019-07" db="EMBL/GenBank/DDBJ databases">
        <title>Description of 53C-WASEF.</title>
        <authorList>
            <person name="Pitt A."/>
            <person name="Hahn M.W."/>
        </authorList>
    </citation>
    <scope>NUCLEOTIDE SEQUENCE [LARGE SCALE GENOMIC DNA]</scope>
    <source>
        <strain evidence="2 3">53C-WASEF</strain>
    </source>
</reference>
<dbReference type="OrthoDB" id="9852619at2"/>
<evidence type="ECO:0000256" key="1">
    <source>
        <dbReference type="SAM" id="Phobius"/>
    </source>
</evidence>
<feature type="transmembrane region" description="Helical" evidence="1">
    <location>
        <begin position="120"/>
        <end position="141"/>
    </location>
</feature>
<feature type="transmembrane region" description="Helical" evidence="1">
    <location>
        <begin position="88"/>
        <end position="105"/>
    </location>
</feature>
<feature type="transmembrane region" description="Helical" evidence="1">
    <location>
        <begin position="153"/>
        <end position="171"/>
    </location>
</feature>
<dbReference type="EMBL" id="VMBG01000001">
    <property type="protein sequence ID" value="TSJ78971.1"/>
    <property type="molecule type" value="Genomic_DNA"/>
</dbReference>
<keyword evidence="1" id="KW-1133">Transmembrane helix</keyword>
<keyword evidence="1" id="KW-0812">Transmembrane</keyword>
<dbReference type="AlphaFoldDB" id="A0A556QQR2"/>
<evidence type="ECO:0000313" key="3">
    <source>
        <dbReference type="Proteomes" id="UP000315648"/>
    </source>
</evidence>
<sequence length="204" mass="22828">MIIHWLPLLCGLFFGLIPPRLLINSECRYLSCEGLWSRVVTREKSNQRRRRWWKLPIVWIDPVRGFVTAMLITTAFEVVDKPTALQKLAPVAATFLTLLVVLWIQCRGRNTDRETLSPSAFLAGLMLGMLPPVVALSAIVIGITTAIAMTSFMAGYVVATLTTAVIGYVFLGRSPWLAAYTILVASPLLINWLRRTQLVMPVRC</sequence>
<name>A0A556QQR2_9BACT</name>
<accession>A0A556QQR2</accession>
<proteinExistence type="predicted"/>
<comment type="caution">
    <text evidence="2">The sequence shown here is derived from an EMBL/GenBank/DDBJ whole genome shotgun (WGS) entry which is preliminary data.</text>
</comment>
<keyword evidence="3" id="KW-1185">Reference proteome</keyword>
<dbReference type="Proteomes" id="UP000315648">
    <property type="component" value="Unassembled WGS sequence"/>
</dbReference>
<protein>
    <submittedName>
        <fullName evidence="2">Uncharacterized protein</fullName>
    </submittedName>
</protein>